<dbReference type="InterPro" id="IPR008775">
    <property type="entry name" value="Phytyl_CoA_dOase-like"/>
</dbReference>
<evidence type="ECO:0000313" key="2">
    <source>
        <dbReference type="EMBL" id="KAJ8605388.1"/>
    </source>
</evidence>
<reference evidence="2" key="1">
    <citation type="submission" date="2023-01" db="EMBL/GenBank/DDBJ databases">
        <title>Metagenome sequencing of chrysophaentin producing Chrysophaeum taylorii.</title>
        <authorList>
            <person name="Davison J."/>
            <person name="Bewley C."/>
        </authorList>
    </citation>
    <scope>NUCLEOTIDE SEQUENCE</scope>
    <source>
        <strain evidence="2">NIES-1699</strain>
    </source>
</reference>
<name>A0AAD7XN54_9STRA</name>
<organism evidence="2 3">
    <name type="scientific">Chrysophaeum taylorii</name>
    <dbReference type="NCBI Taxonomy" id="2483200"/>
    <lineage>
        <taxon>Eukaryota</taxon>
        <taxon>Sar</taxon>
        <taxon>Stramenopiles</taxon>
        <taxon>Ochrophyta</taxon>
        <taxon>Pelagophyceae</taxon>
        <taxon>Pelagomonadales</taxon>
        <taxon>Pelagomonadaceae</taxon>
        <taxon>Chrysophaeum</taxon>
    </lineage>
</organism>
<dbReference type="PANTHER" id="PTHR37563:SF2">
    <property type="entry name" value="PHYTANOYL-COA DIOXYGENASE FAMILY PROTEIN (AFU_ORTHOLOGUE AFUA_2G03330)"/>
    <property type="match status" value="1"/>
</dbReference>
<sequence length="376" mass="41035">MVVLVVVQLVAFCVVAHGLSSSSSSSSQNNRLFLDQQEAMARQAAHEEAVFGGTERELVVPKAVRVAASKVKRGSGFAGGRQSPAEKEAAARAKVLAREGVLKMPGLGRDTAAKLRAAVLSEIDEAREAVKLRPETSMSRFHAREEQKLRSFVLLPLRRDEGLDDPIVSATAELLGEGTPLGDLYEKLCGPEAVLYDFYGLRTEPGSFRQPIHSDTPFQRVPPLYASFVALQDVDLDMGPTTFLPGTHTETDARLDFDVGMLDGRRDAMLAKAKPKFALLEAGDLVIFDMRVLHFGAANHPDKGATRIFLNLTFRNPRANADNLGHIPCIRPGFVNRFTLRDIRCQLKSDAPFDRAGTGLPPLSPAARIERQARVA</sequence>
<dbReference type="AlphaFoldDB" id="A0AAD7XN54"/>
<keyword evidence="3" id="KW-1185">Reference proteome</keyword>
<evidence type="ECO:0008006" key="4">
    <source>
        <dbReference type="Google" id="ProtNLM"/>
    </source>
</evidence>
<keyword evidence="1" id="KW-0732">Signal</keyword>
<dbReference type="SUPFAM" id="SSF51197">
    <property type="entry name" value="Clavaminate synthase-like"/>
    <property type="match status" value="1"/>
</dbReference>
<protein>
    <recommendedName>
        <fullName evidence="4">Phytanoyl-CoA dioxygenase</fullName>
    </recommendedName>
</protein>
<dbReference type="Proteomes" id="UP001230188">
    <property type="component" value="Unassembled WGS sequence"/>
</dbReference>
<dbReference type="Gene3D" id="2.60.120.620">
    <property type="entry name" value="q2cbj1_9rhob like domain"/>
    <property type="match status" value="1"/>
</dbReference>
<dbReference type="EMBL" id="JAQMWT010000316">
    <property type="protein sequence ID" value="KAJ8605388.1"/>
    <property type="molecule type" value="Genomic_DNA"/>
</dbReference>
<evidence type="ECO:0000256" key="1">
    <source>
        <dbReference type="SAM" id="SignalP"/>
    </source>
</evidence>
<dbReference type="PANTHER" id="PTHR37563">
    <property type="entry name" value="PHYTANOYL-COA DIOXYGENASE FAMILY PROTEIN (AFU_ORTHOLOGUE AFUA_2G03330)"/>
    <property type="match status" value="1"/>
</dbReference>
<dbReference type="InterPro" id="IPR051961">
    <property type="entry name" value="Fungal_Metabolite_Diox"/>
</dbReference>
<feature type="chain" id="PRO_5042221399" description="Phytanoyl-CoA dioxygenase" evidence="1">
    <location>
        <begin position="19"/>
        <end position="376"/>
    </location>
</feature>
<accession>A0AAD7XN54</accession>
<gene>
    <name evidence="2" type="ORF">CTAYLR_002406</name>
</gene>
<comment type="caution">
    <text evidence="2">The sequence shown here is derived from an EMBL/GenBank/DDBJ whole genome shotgun (WGS) entry which is preliminary data.</text>
</comment>
<dbReference type="Pfam" id="PF05721">
    <property type="entry name" value="PhyH"/>
    <property type="match status" value="1"/>
</dbReference>
<proteinExistence type="predicted"/>
<evidence type="ECO:0000313" key="3">
    <source>
        <dbReference type="Proteomes" id="UP001230188"/>
    </source>
</evidence>
<feature type="signal peptide" evidence="1">
    <location>
        <begin position="1"/>
        <end position="18"/>
    </location>
</feature>